<dbReference type="Gene3D" id="3.20.20.10">
    <property type="entry name" value="Alanine racemase"/>
    <property type="match status" value="1"/>
</dbReference>
<dbReference type="PANTHER" id="PTHR43727">
    <property type="entry name" value="DIAMINOPIMELATE DECARBOXYLASE"/>
    <property type="match status" value="1"/>
</dbReference>
<dbReference type="AlphaFoldDB" id="A0AAV9I858"/>
<keyword evidence="2 3" id="KW-0663">Pyridoxal phosphate</keyword>
<name>A0AAV9I858_9RHOD</name>
<evidence type="ECO:0000256" key="1">
    <source>
        <dbReference type="ARBA" id="ARBA00001933"/>
    </source>
</evidence>
<dbReference type="InterPro" id="IPR022644">
    <property type="entry name" value="De-COase2_N"/>
</dbReference>
<comment type="cofactor">
    <cofactor evidence="1 3">
        <name>pyridoxal 5'-phosphate</name>
        <dbReference type="ChEBI" id="CHEBI:597326"/>
    </cofactor>
</comment>
<dbReference type="Pfam" id="PF02784">
    <property type="entry name" value="Orn_Arg_deC_N"/>
    <property type="match status" value="1"/>
</dbReference>
<keyword evidence="6" id="KW-1185">Reference proteome</keyword>
<evidence type="ECO:0000256" key="2">
    <source>
        <dbReference type="ARBA" id="ARBA00022898"/>
    </source>
</evidence>
<feature type="modified residue" description="N6-(pyridoxal phosphate)lysine" evidence="3">
    <location>
        <position position="67"/>
    </location>
</feature>
<comment type="caution">
    <text evidence="5">The sequence shown here is derived from an EMBL/GenBank/DDBJ whole genome shotgun (WGS) entry which is preliminary data.</text>
</comment>
<accession>A0AAV9I858</accession>
<gene>
    <name evidence="5" type="ORF">GAYE_PCTG69G1432</name>
</gene>
<dbReference type="InterPro" id="IPR000183">
    <property type="entry name" value="Orn/DAP/Arg_de-COase"/>
</dbReference>
<evidence type="ECO:0000313" key="5">
    <source>
        <dbReference type="EMBL" id="KAK4523536.1"/>
    </source>
</evidence>
<dbReference type="InterPro" id="IPR009006">
    <property type="entry name" value="Ala_racemase/Decarboxylase_C"/>
</dbReference>
<dbReference type="GO" id="GO:0006596">
    <property type="term" value="P:polyamine biosynthetic process"/>
    <property type="evidence" value="ECO:0007669"/>
    <property type="project" value="InterPro"/>
</dbReference>
<dbReference type="PANTHER" id="PTHR43727:SF3">
    <property type="entry name" value="GROUP IV DECARBOXYLASE"/>
    <property type="match status" value="1"/>
</dbReference>
<dbReference type="Proteomes" id="UP001300502">
    <property type="component" value="Unassembled WGS sequence"/>
</dbReference>
<dbReference type="FunFam" id="3.20.20.10:FF:000008">
    <property type="entry name" value="Ornithine decarboxylase"/>
    <property type="match status" value="1"/>
</dbReference>
<evidence type="ECO:0000313" key="6">
    <source>
        <dbReference type="Proteomes" id="UP001300502"/>
    </source>
</evidence>
<proteinExistence type="predicted"/>
<dbReference type="GO" id="GO:0008836">
    <property type="term" value="F:diaminopimelate decarboxylase activity"/>
    <property type="evidence" value="ECO:0007669"/>
    <property type="project" value="TreeGrafter"/>
</dbReference>
<organism evidence="5 6">
    <name type="scientific">Galdieria yellowstonensis</name>
    <dbReference type="NCBI Taxonomy" id="3028027"/>
    <lineage>
        <taxon>Eukaryota</taxon>
        <taxon>Rhodophyta</taxon>
        <taxon>Bangiophyceae</taxon>
        <taxon>Galdieriales</taxon>
        <taxon>Galdieriaceae</taxon>
        <taxon>Galdieria</taxon>
    </lineage>
</organism>
<evidence type="ECO:0000256" key="3">
    <source>
        <dbReference type="PIRSR" id="PIRSR600183-50"/>
    </source>
</evidence>
<dbReference type="PRINTS" id="PR01182">
    <property type="entry name" value="ORNDCRBXLASE"/>
</dbReference>
<dbReference type="PRINTS" id="PR01179">
    <property type="entry name" value="ODADCRBXLASE"/>
</dbReference>
<feature type="active site" description="Proton donor" evidence="3">
    <location>
        <position position="366"/>
    </location>
</feature>
<dbReference type="InterPro" id="IPR022653">
    <property type="entry name" value="De-COase2_pyr-phos_BS"/>
</dbReference>
<dbReference type="EMBL" id="JANCYU010000016">
    <property type="protein sequence ID" value="KAK4523536.1"/>
    <property type="molecule type" value="Genomic_DNA"/>
</dbReference>
<dbReference type="InterPro" id="IPR002433">
    <property type="entry name" value="Orn_de-COase"/>
</dbReference>
<reference evidence="5 6" key="1">
    <citation type="submission" date="2022-07" db="EMBL/GenBank/DDBJ databases">
        <title>Genome-wide signatures of adaptation to extreme environments.</title>
        <authorList>
            <person name="Cho C.H."/>
            <person name="Yoon H.S."/>
        </authorList>
    </citation>
    <scope>NUCLEOTIDE SEQUENCE [LARGE SCALE GENOMIC DNA]</scope>
    <source>
        <strain evidence="5 6">108.79 E11</strain>
    </source>
</reference>
<dbReference type="SUPFAM" id="SSF51419">
    <property type="entry name" value="PLP-binding barrel"/>
    <property type="match status" value="1"/>
</dbReference>
<evidence type="ECO:0000259" key="4">
    <source>
        <dbReference type="Pfam" id="PF02784"/>
    </source>
</evidence>
<feature type="domain" description="Orn/DAP/Arg decarboxylase 2 N-terminal" evidence="4">
    <location>
        <begin position="43"/>
        <end position="297"/>
    </location>
</feature>
<sequence>MAETTAPYTKEDGALWSPLVVQQALEQGILSETAPKGFIYHLDELEATWKQLFDAFPKNTLHTFALKACPLKGVLELAFQYGFGAECASIGEVYLAKSFGCPTDRIVFDSPVKTTKDLMQALNDGIYINADNFQELEKIQECLKDDNTDDKRPKKCAKVGLRINPQVGSGLLQETSTASAQSKFGVPLKEKREEIIQCFQKYPFLQGIHIHIGSQGCTWELLENGIRAGVELFVQLQELLPGRIKTFDIGGGLSADYEGLSPGASFDEYISRLRKSTPELFESSSLQLITEFGRRLCAKAAIFVSRVEYTKQAGDRNIVLCHIGADNFLRPVYLPKNWKHRILVLDRRGYHKRDRMEEQDIAGPLCFSGDIFAKGRLLPLCEPGDWLVVLDSGAYTMSMFSRHTSQLVPSAFGFRGGQFQLLKKEESLEDLVHFWS</sequence>
<dbReference type="GO" id="GO:0009089">
    <property type="term" value="P:lysine biosynthetic process via diaminopimelate"/>
    <property type="evidence" value="ECO:0007669"/>
    <property type="project" value="TreeGrafter"/>
</dbReference>
<dbReference type="PROSITE" id="PS00878">
    <property type="entry name" value="ODR_DC_2_1"/>
    <property type="match status" value="1"/>
</dbReference>
<protein>
    <recommendedName>
        <fullName evidence="4">Orn/DAP/Arg decarboxylase 2 N-terminal domain-containing protein</fullName>
    </recommendedName>
</protein>
<dbReference type="Gene3D" id="2.40.37.10">
    <property type="entry name" value="Lyase, Ornithine Decarboxylase, Chain A, domain 1"/>
    <property type="match status" value="1"/>
</dbReference>
<dbReference type="SUPFAM" id="SSF50621">
    <property type="entry name" value="Alanine racemase C-terminal domain-like"/>
    <property type="match status" value="1"/>
</dbReference>
<dbReference type="InterPro" id="IPR029066">
    <property type="entry name" value="PLP-binding_barrel"/>
</dbReference>